<dbReference type="GO" id="GO:0005737">
    <property type="term" value="C:cytoplasm"/>
    <property type="evidence" value="ECO:0007669"/>
    <property type="project" value="UniProtKB-SubCell"/>
</dbReference>
<dbReference type="EMBL" id="AOMC01000074">
    <property type="protein sequence ID" value="EMA47458.1"/>
    <property type="molecule type" value="Genomic_DNA"/>
</dbReference>
<sequence>MVNNGRIAVVHFVGRIADGAEAGTVFDTSDVDVALSEEIYHGHRDYKPLEFRVGAGEVVAGIDEAVETMETGETKTVRVDPERAYGTYDAERVVEVPLDELETRNDVTAEEGELVKSDTDETGWITDVTDERVVIDFNHELAGQPVEFELRVIDVHDPE</sequence>
<evidence type="ECO:0000256" key="7">
    <source>
        <dbReference type="ARBA" id="ARBA00023235"/>
    </source>
</evidence>
<evidence type="ECO:0000256" key="6">
    <source>
        <dbReference type="ARBA" id="ARBA00023186"/>
    </source>
</evidence>
<accession>M0MQ38</accession>
<dbReference type="OrthoDB" id="8615at2157"/>
<gene>
    <name evidence="11" type="ORF">C448_04961</name>
</gene>
<dbReference type="InterPro" id="IPR046357">
    <property type="entry name" value="PPIase_dom_sf"/>
</dbReference>
<dbReference type="PANTHER" id="PTHR47861">
    <property type="entry name" value="FKBP-TYPE PEPTIDYL-PROLYL CIS-TRANS ISOMERASE SLYD"/>
    <property type="match status" value="1"/>
</dbReference>
<keyword evidence="7 8" id="KW-0413">Isomerase</keyword>
<dbReference type="eggNOG" id="arCOG00981">
    <property type="taxonomic scope" value="Archaea"/>
</dbReference>
<evidence type="ECO:0000256" key="1">
    <source>
        <dbReference type="ARBA" id="ARBA00000971"/>
    </source>
</evidence>
<dbReference type="Pfam" id="PF00254">
    <property type="entry name" value="FKBP_C"/>
    <property type="match status" value="1"/>
</dbReference>
<dbReference type="PANTHER" id="PTHR47861:SF3">
    <property type="entry name" value="FKBP-TYPE PEPTIDYL-PROLYL CIS-TRANS ISOMERASE SLYD"/>
    <property type="match status" value="1"/>
</dbReference>
<evidence type="ECO:0000256" key="4">
    <source>
        <dbReference type="ARBA" id="ARBA00022490"/>
    </source>
</evidence>
<keyword evidence="5 8" id="KW-0697">Rotamase</keyword>
<organism evidence="11 12">
    <name type="scientific">Halococcus morrhuae DSM 1307</name>
    <dbReference type="NCBI Taxonomy" id="931277"/>
    <lineage>
        <taxon>Archaea</taxon>
        <taxon>Methanobacteriati</taxon>
        <taxon>Methanobacteriota</taxon>
        <taxon>Stenosarchaea group</taxon>
        <taxon>Halobacteria</taxon>
        <taxon>Halobacteriales</taxon>
        <taxon>Halococcaceae</taxon>
        <taxon>Halococcus</taxon>
    </lineage>
</organism>
<dbReference type="SUPFAM" id="SSF54534">
    <property type="entry name" value="FKBP-like"/>
    <property type="match status" value="1"/>
</dbReference>
<evidence type="ECO:0000313" key="12">
    <source>
        <dbReference type="Proteomes" id="UP000011568"/>
    </source>
</evidence>
<evidence type="ECO:0000256" key="8">
    <source>
        <dbReference type="PROSITE-ProRule" id="PRU00277"/>
    </source>
</evidence>
<dbReference type="GO" id="GO:0003755">
    <property type="term" value="F:peptidyl-prolyl cis-trans isomerase activity"/>
    <property type="evidence" value="ECO:0007669"/>
    <property type="project" value="UniProtKB-UniRule"/>
</dbReference>
<comment type="caution">
    <text evidence="11">The sequence shown here is derived from an EMBL/GenBank/DDBJ whole genome shotgun (WGS) entry which is preliminary data.</text>
</comment>
<proteinExistence type="inferred from homology"/>
<dbReference type="EC" id="5.2.1.8" evidence="9"/>
<dbReference type="Gene3D" id="3.10.50.40">
    <property type="match status" value="1"/>
</dbReference>
<protein>
    <recommendedName>
        <fullName evidence="9">Peptidyl-prolyl cis-trans isomerase</fullName>
        <ecNumber evidence="9">5.2.1.8</ecNumber>
    </recommendedName>
</protein>
<dbReference type="PATRIC" id="fig|931277.6.peg.963"/>
<name>M0MQ38_HALMO</name>
<comment type="catalytic activity">
    <reaction evidence="1 8 9">
        <text>[protein]-peptidylproline (omega=180) = [protein]-peptidylproline (omega=0)</text>
        <dbReference type="Rhea" id="RHEA:16237"/>
        <dbReference type="Rhea" id="RHEA-COMP:10747"/>
        <dbReference type="Rhea" id="RHEA-COMP:10748"/>
        <dbReference type="ChEBI" id="CHEBI:83833"/>
        <dbReference type="ChEBI" id="CHEBI:83834"/>
        <dbReference type="EC" id="5.2.1.8"/>
    </reaction>
</comment>
<dbReference type="AlphaFoldDB" id="M0MQ38"/>
<reference evidence="11 12" key="1">
    <citation type="journal article" date="2014" name="PLoS Genet.">
        <title>Phylogenetically driven sequencing of extremely halophilic archaea reveals strategies for static and dynamic osmo-response.</title>
        <authorList>
            <person name="Becker E.A."/>
            <person name="Seitzer P.M."/>
            <person name="Tritt A."/>
            <person name="Larsen D."/>
            <person name="Krusor M."/>
            <person name="Yao A.I."/>
            <person name="Wu D."/>
            <person name="Madern D."/>
            <person name="Eisen J.A."/>
            <person name="Darling A.E."/>
            <person name="Facciotti M.T."/>
        </authorList>
    </citation>
    <scope>NUCLEOTIDE SEQUENCE [LARGE SCALE GENOMIC DNA]</scope>
    <source>
        <strain evidence="11 12">DSM 1307</strain>
    </source>
</reference>
<dbReference type="InterPro" id="IPR001179">
    <property type="entry name" value="PPIase_FKBP_dom"/>
</dbReference>
<comment type="subcellular location">
    <subcellularLocation>
        <location evidence="2">Cytoplasm</location>
    </subcellularLocation>
</comment>
<dbReference type="Proteomes" id="UP000011568">
    <property type="component" value="Unassembled WGS sequence"/>
</dbReference>
<dbReference type="PROSITE" id="PS50059">
    <property type="entry name" value="FKBP_PPIASE"/>
    <property type="match status" value="1"/>
</dbReference>
<evidence type="ECO:0000256" key="3">
    <source>
        <dbReference type="ARBA" id="ARBA00006577"/>
    </source>
</evidence>
<dbReference type="STRING" id="931277.C448_04961"/>
<evidence type="ECO:0000259" key="10">
    <source>
        <dbReference type="PROSITE" id="PS50059"/>
    </source>
</evidence>
<comment type="similarity">
    <text evidence="3 9">Belongs to the FKBP-type PPIase family.</text>
</comment>
<evidence type="ECO:0000256" key="5">
    <source>
        <dbReference type="ARBA" id="ARBA00023110"/>
    </source>
</evidence>
<keyword evidence="12" id="KW-1185">Reference proteome</keyword>
<dbReference type="RefSeq" id="WP_004052235.1">
    <property type="nucleotide sequence ID" value="NZ_AOMC01000074.1"/>
</dbReference>
<evidence type="ECO:0000313" key="11">
    <source>
        <dbReference type="EMBL" id="EMA47458.1"/>
    </source>
</evidence>
<keyword evidence="4" id="KW-0963">Cytoplasm</keyword>
<evidence type="ECO:0000256" key="2">
    <source>
        <dbReference type="ARBA" id="ARBA00004496"/>
    </source>
</evidence>
<keyword evidence="6" id="KW-0143">Chaperone</keyword>
<evidence type="ECO:0000256" key="9">
    <source>
        <dbReference type="RuleBase" id="RU003915"/>
    </source>
</evidence>
<dbReference type="GO" id="GO:0042026">
    <property type="term" value="P:protein refolding"/>
    <property type="evidence" value="ECO:0007669"/>
    <property type="project" value="UniProtKB-ARBA"/>
</dbReference>
<feature type="domain" description="PPIase FKBP-type" evidence="10">
    <location>
        <begin position="5"/>
        <end position="97"/>
    </location>
</feature>